<protein>
    <submittedName>
        <fullName evidence="5">GntR family transcriptional regulator</fullName>
    </submittedName>
</protein>
<name>A0ABT9BI36_9MICO</name>
<dbReference type="Pfam" id="PF00392">
    <property type="entry name" value="GntR"/>
    <property type="match status" value="1"/>
</dbReference>
<dbReference type="SMART" id="SM00895">
    <property type="entry name" value="FCD"/>
    <property type="match status" value="1"/>
</dbReference>
<sequence>MSLDTPVVLPDAIADELRASILSQSIAPGETLTESAVAVRFGVARPTAKIAIERLVADGLLRREAHRAARVPELTRDDVADLFDNRAVLESAAMAALATSGTIPAEALAAHRELAATHDFADADIRFHRALVAGQPSPRLARLHDLLMGEVELCIGQVQAAQLLTSAEVAAQHQRILDAITAGDADAAAALTRSHIAGARDALLSHLEGHHG</sequence>
<dbReference type="SUPFAM" id="SSF46785">
    <property type="entry name" value="Winged helix' DNA-binding domain"/>
    <property type="match status" value="1"/>
</dbReference>
<keyword evidence="2" id="KW-0238">DNA-binding</keyword>
<dbReference type="InterPro" id="IPR000524">
    <property type="entry name" value="Tscrpt_reg_HTH_GntR"/>
</dbReference>
<reference evidence="5 6" key="1">
    <citation type="submission" date="2023-07" db="EMBL/GenBank/DDBJ databases">
        <title>Protaetiibacter sp. nov WY-16 isolated from soil.</title>
        <authorList>
            <person name="Liu B."/>
            <person name="Wan Y."/>
        </authorList>
    </citation>
    <scope>NUCLEOTIDE SEQUENCE [LARGE SCALE GENOMIC DNA]</scope>
    <source>
        <strain evidence="5 6">WY-16</strain>
    </source>
</reference>
<dbReference type="InterPro" id="IPR011711">
    <property type="entry name" value="GntR_C"/>
</dbReference>
<dbReference type="InterPro" id="IPR036388">
    <property type="entry name" value="WH-like_DNA-bd_sf"/>
</dbReference>
<accession>A0ABT9BI36</accession>
<comment type="caution">
    <text evidence="5">The sequence shown here is derived from an EMBL/GenBank/DDBJ whole genome shotgun (WGS) entry which is preliminary data.</text>
</comment>
<dbReference type="Gene3D" id="1.10.10.10">
    <property type="entry name" value="Winged helix-like DNA-binding domain superfamily/Winged helix DNA-binding domain"/>
    <property type="match status" value="1"/>
</dbReference>
<keyword evidence="3" id="KW-0804">Transcription</keyword>
<evidence type="ECO:0000256" key="1">
    <source>
        <dbReference type="ARBA" id="ARBA00023015"/>
    </source>
</evidence>
<proteinExistence type="predicted"/>
<dbReference type="Gene3D" id="1.20.120.530">
    <property type="entry name" value="GntR ligand-binding domain-like"/>
    <property type="match status" value="1"/>
</dbReference>
<dbReference type="Proteomes" id="UP001241072">
    <property type="component" value="Unassembled WGS sequence"/>
</dbReference>
<dbReference type="PANTHER" id="PTHR43537">
    <property type="entry name" value="TRANSCRIPTIONAL REGULATOR, GNTR FAMILY"/>
    <property type="match status" value="1"/>
</dbReference>
<evidence type="ECO:0000256" key="2">
    <source>
        <dbReference type="ARBA" id="ARBA00023125"/>
    </source>
</evidence>
<keyword evidence="1" id="KW-0805">Transcription regulation</keyword>
<dbReference type="InterPro" id="IPR036390">
    <property type="entry name" value="WH_DNA-bd_sf"/>
</dbReference>
<dbReference type="PANTHER" id="PTHR43537:SF24">
    <property type="entry name" value="GLUCONATE OPERON TRANSCRIPTIONAL REPRESSOR"/>
    <property type="match status" value="1"/>
</dbReference>
<evidence type="ECO:0000313" key="6">
    <source>
        <dbReference type="Proteomes" id="UP001241072"/>
    </source>
</evidence>
<dbReference type="SMART" id="SM00345">
    <property type="entry name" value="HTH_GNTR"/>
    <property type="match status" value="1"/>
</dbReference>
<organism evidence="5 6">
    <name type="scientific">Antiquaquibacter soli</name>
    <dbReference type="NCBI Taxonomy" id="3064523"/>
    <lineage>
        <taxon>Bacteria</taxon>
        <taxon>Bacillati</taxon>
        <taxon>Actinomycetota</taxon>
        <taxon>Actinomycetes</taxon>
        <taxon>Micrococcales</taxon>
        <taxon>Microbacteriaceae</taxon>
        <taxon>Antiquaquibacter</taxon>
    </lineage>
</organism>
<evidence type="ECO:0000256" key="3">
    <source>
        <dbReference type="ARBA" id="ARBA00023163"/>
    </source>
</evidence>
<feature type="domain" description="HTH gntR-type" evidence="4">
    <location>
        <begin position="7"/>
        <end position="74"/>
    </location>
</feature>
<gene>
    <name evidence="5" type="ORF">Q5716_00395</name>
</gene>
<dbReference type="InterPro" id="IPR008920">
    <property type="entry name" value="TF_FadR/GntR_C"/>
</dbReference>
<dbReference type="PROSITE" id="PS50949">
    <property type="entry name" value="HTH_GNTR"/>
    <property type="match status" value="1"/>
</dbReference>
<dbReference type="EMBL" id="JAUQUB010000001">
    <property type="protein sequence ID" value="MDO7880679.1"/>
    <property type="molecule type" value="Genomic_DNA"/>
</dbReference>
<dbReference type="Pfam" id="PF07729">
    <property type="entry name" value="FCD"/>
    <property type="match status" value="1"/>
</dbReference>
<evidence type="ECO:0000259" key="4">
    <source>
        <dbReference type="PROSITE" id="PS50949"/>
    </source>
</evidence>
<dbReference type="RefSeq" id="WP_305001110.1">
    <property type="nucleotide sequence ID" value="NZ_JAUQUB010000001.1"/>
</dbReference>
<keyword evidence="6" id="KW-1185">Reference proteome</keyword>
<dbReference type="SUPFAM" id="SSF48008">
    <property type="entry name" value="GntR ligand-binding domain-like"/>
    <property type="match status" value="1"/>
</dbReference>
<evidence type="ECO:0000313" key="5">
    <source>
        <dbReference type="EMBL" id="MDO7880679.1"/>
    </source>
</evidence>